<evidence type="ECO:0000256" key="3">
    <source>
        <dbReference type="ARBA" id="ARBA00005141"/>
    </source>
</evidence>
<dbReference type="Gene3D" id="3.40.50.1000">
    <property type="entry name" value="HAD superfamily/HAD-like"/>
    <property type="match status" value="1"/>
</dbReference>
<sequence>MLGRPLFCWILTEAIYSKLDLVVVATNDEWITNFIATHYQWTDKVKVINRSKASEEGSLENAAIEFLENTSEQFDSLSLLLATNPFTRSKDINKCLEAIVDGNSSAVTVANTLNSIWNSNGEAINDNEGFQIENSGVFSTTVNNLKNNKSLLTGTVATVEMPKHATATLSNFNDWQLAELSLANLLISNKENKKIKYLVLDVDGVFTDGGVYYDENGEMAKRFDMRDGMGLEIMREHNIQVVIMTSEDSKLVRKRMEKLKLKHLFLGAKDKYSLLENFIQTQQISRSEIAYVGDDVNDLANLCSVGWSFAPKNATNQVLPLVDVVLSKDSGNGAIREATEFLLQYNNRQFKA</sequence>
<dbReference type="SFLD" id="SFLDG01136">
    <property type="entry name" value="C1.6:_Phosphoserine_Phosphatas"/>
    <property type="match status" value="1"/>
</dbReference>
<dbReference type="GO" id="GO:0016788">
    <property type="term" value="F:hydrolase activity, acting on ester bonds"/>
    <property type="evidence" value="ECO:0007669"/>
    <property type="project" value="InterPro"/>
</dbReference>
<comment type="catalytic activity">
    <reaction evidence="1">
        <text>an N-acylneuraminate + CTP = a CMP-N-acyl-beta-neuraminate + diphosphate</text>
        <dbReference type="Rhea" id="RHEA:11344"/>
        <dbReference type="ChEBI" id="CHEBI:33019"/>
        <dbReference type="ChEBI" id="CHEBI:37563"/>
        <dbReference type="ChEBI" id="CHEBI:60073"/>
        <dbReference type="ChEBI" id="CHEBI:68671"/>
        <dbReference type="EC" id="2.7.7.43"/>
    </reaction>
</comment>
<dbReference type="SFLD" id="SFLDG01138">
    <property type="entry name" value="C1.6.2:_Deoxy-d-mannose-octulo"/>
    <property type="match status" value="1"/>
</dbReference>
<dbReference type="HOGENOM" id="CLU_042930_0_2_10"/>
<dbReference type="InterPro" id="IPR003329">
    <property type="entry name" value="Cytidylyl_trans"/>
</dbReference>
<dbReference type="Proteomes" id="UP000002297">
    <property type="component" value="Chromosome"/>
</dbReference>
<keyword evidence="11" id="KW-0548">Nucleotidyltransferase</keyword>
<dbReference type="InterPro" id="IPR023214">
    <property type="entry name" value="HAD_sf"/>
</dbReference>
<dbReference type="GO" id="GO:0008781">
    <property type="term" value="F:N-acylneuraminate cytidylyltransferase activity"/>
    <property type="evidence" value="ECO:0007669"/>
    <property type="project" value="UniProtKB-EC"/>
</dbReference>
<evidence type="ECO:0000256" key="9">
    <source>
        <dbReference type="ARBA" id="ARBA00022801"/>
    </source>
</evidence>
<evidence type="ECO:0000313" key="12">
    <source>
        <dbReference type="Proteomes" id="UP000002297"/>
    </source>
</evidence>
<accession>A3U7U6</accession>
<evidence type="ECO:0000256" key="2">
    <source>
        <dbReference type="ARBA" id="ARBA00001946"/>
    </source>
</evidence>
<comment type="pathway">
    <text evidence="3">Amino-sugar metabolism; N-acetylneuraminate metabolism.</text>
</comment>
<dbReference type="EMBL" id="CP002046">
    <property type="protein sequence ID" value="EAP88313.1"/>
    <property type="molecule type" value="Genomic_DNA"/>
</dbReference>
<dbReference type="PANTHER" id="PTHR21485">
    <property type="entry name" value="HAD SUPERFAMILY MEMBERS CMAS AND KDSC"/>
    <property type="match status" value="1"/>
</dbReference>
<organism evidence="11 12">
    <name type="scientific">Croceibacter atlanticus (strain ATCC BAA-628 / JCM 21780 / CIP 108009 / IAM 15332 / KCTC 12090 / HTCC2559)</name>
    <dbReference type="NCBI Taxonomy" id="216432"/>
    <lineage>
        <taxon>Bacteria</taxon>
        <taxon>Pseudomonadati</taxon>
        <taxon>Bacteroidota</taxon>
        <taxon>Flavobacteriia</taxon>
        <taxon>Flavobacteriales</taxon>
        <taxon>Flavobacteriaceae</taxon>
        <taxon>Croceibacter</taxon>
    </lineage>
</organism>
<dbReference type="AlphaFoldDB" id="A3U7U6"/>
<keyword evidence="11" id="KW-0808">Transferase</keyword>
<comment type="similarity">
    <text evidence="4">Belongs to the KdsC family.</text>
</comment>
<dbReference type="InterPro" id="IPR029044">
    <property type="entry name" value="Nucleotide-diphossugar_trans"/>
</dbReference>
<protein>
    <recommendedName>
        <fullName evidence="7">N-acylneuraminate cytidylyltransferase</fullName>
        <ecNumber evidence="7">2.7.7.43</ecNumber>
    </recommendedName>
</protein>
<comment type="cofactor">
    <cofactor evidence="2">
        <name>Mg(2+)</name>
        <dbReference type="ChEBI" id="CHEBI:18420"/>
    </cofactor>
</comment>
<evidence type="ECO:0000256" key="6">
    <source>
        <dbReference type="ARBA" id="ARBA00011881"/>
    </source>
</evidence>
<dbReference type="SUPFAM" id="SSF56784">
    <property type="entry name" value="HAD-like"/>
    <property type="match status" value="1"/>
</dbReference>
<comment type="similarity">
    <text evidence="5">Belongs to the CMP-NeuNAc synthase family.</text>
</comment>
<comment type="subunit">
    <text evidence="6">Homotetramer.</text>
</comment>
<dbReference type="SUPFAM" id="SSF53448">
    <property type="entry name" value="Nucleotide-diphospho-sugar transferases"/>
    <property type="match status" value="1"/>
</dbReference>
<dbReference type="InterPro" id="IPR036412">
    <property type="entry name" value="HAD-like_sf"/>
</dbReference>
<dbReference type="NCBIfam" id="TIGR01670">
    <property type="entry name" value="KdsC-phosphatas"/>
    <property type="match status" value="1"/>
</dbReference>
<dbReference type="STRING" id="216432.CA2559_06120"/>
<gene>
    <name evidence="11" type="ordered locus">CA2559_06120</name>
</gene>
<proteinExistence type="inferred from homology"/>
<dbReference type="CDD" id="cd01630">
    <property type="entry name" value="HAD_KDO-like"/>
    <property type="match status" value="1"/>
</dbReference>
<dbReference type="Gene3D" id="3.90.550.10">
    <property type="entry name" value="Spore Coat Polysaccharide Biosynthesis Protein SpsA, Chain A"/>
    <property type="match status" value="1"/>
</dbReference>
<reference evidence="11 12" key="1">
    <citation type="journal article" date="2010" name="J. Bacteriol.">
        <title>The complete genome sequence of Croceibacter atlanticus HTCC2559T.</title>
        <authorList>
            <person name="Oh H.M."/>
            <person name="Kang I."/>
            <person name="Ferriera S."/>
            <person name="Giovannoni S.J."/>
            <person name="Cho J.C."/>
        </authorList>
    </citation>
    <scope>NUCLEOTIDE SEQUENCE [LARGE SCALE GENOMIC DNA]</scope>
    <source>
        <strain evidence="12">ATCC BAA-628 / HTCC2559 / KCTC 12090</strain>
    </source>
</reference>
<evidence type="ECO:0000256" key="5">
    <source>
        <dbReference type="ARBA" id="ARBA00010726"/>
    </source>
</evidence>
<dbReference type="PANTHER" id="PTHR21485:SF3">
    <property type="entry name" value="N-ACYLNEURAMINATE CYTIDYLYLTRANSFERASE"/>
    <property type="match status" value="1"/>
</dbReference>
<name>A3U7U6_CROAH</name>
<dbReference type="GO" id="GO:0046872">
    <property type="term" value="F:metal ion binding"/>
    <property type="evidence" value="ECO:0007669"/>
    <property type="project" value="UniProtKB-KW"/>
</dbReference>
<dbReference type="SFLD" id="SFLDS00003">
    <property type="entry name" value="Haloacid_Dehalogenase"/>
    <property type="match status" value="1"/>
</dbReference>
<evidence type="ECO:0000313" key="11">
    <source>
        <dbReference type="EMBL" id="EAP88313.1"/>
    </source>
</evidence>
<dbReference type="EC" id="2.7.7.43" evidence="7"/>
<dbReference type="eggNOG" id="COG1778">
    <property type="taxonomic scope" value="Bacteria"/>
</dbReference>
<evidence type="ECO:0000256" key="8">
    <source>
        <dbReference type="ARBA" id="ARBA00022723"/>
    </source>
</evidence>
<evidence type="ECO:0000256" key="7">
    <source>
        <dbReference type="ARBA" id="ARBA00012491"/>
    </source>
</evidence>
<keyword evidence="8" id="KW-0479">Metal-binding</keyword>
<evidence type="ECO:0000256" key="1">
    <source>
        <dbReference type="ARBA" id="ARBA00001862"/>
    </source>
</evidence>
<evidence type="ECO:0000256" key="10">
    <source>
        <dbReference type="ARBA" id="ARBA00022842"/>
    </source>
</evidence>
<keyword evidence="9" id="KW-0378">Hydrolase</keyword>
<dbReference type="InterPro" id="IPR010023">
    <property type="entry name" value="KdsC_fam"/>
</dbReference>
<dbReference type="KEGG" id="cat:CA2559_06120"/>
<dbReference type="InterPro" id="IPR050793">
    <property type="entry name" value="CMP-NeuNAc_synthase"/>
</dbReference>
<dbReference type="eggNOG" id="COG1083">
    <property type="taxonomic scope" value="Bacteria"/>
</dbReference>
<keyword evidence="10" id="KW-0460">Magnesium</keyword>
<dbReference type="Pfam" id="PF08282">
    <property type="entry name" value="Hydrolase_3"/>
    <property type="match status" value="1"/>
</dbReference>
<dbReference type="Pfam" id="PF02348">
    <property type="entry name" value="CTP_transf_3"/>
    <property type="match status" value="1"/>
</dbReference>
<evidence type="ECO:0000256" key="4">
    <source>
        <dbReference type="ARBA" id="ARBA00005893"/>
    </source>
</evidence>
<dbReference type="FunFam" id="3.40.50.1000:FF:000029">
    <property type="entry name" value="3-deoxy-D-manno-octulosonate 8-phosphate phosphatase KdsC"/>
    <property type="match status" value="1"/>
</dbReference>
<keyword evidence="12" id="KW-1185">Reference proteome</keyword>